<evidence type="ECO:0000313" key="5">
    <source>
        <dbReference type="Proteomes" id="UP000030755"/>
    </source>
</evidence>
<feature type="transmembrane region" description="Helical" evidence="1">
    <location>
        <begin position="72"/>
        <end position="91"/>
    </location>
</feature>
<proteinExistence type="predicted"/>
<evidence type="ECO:0000313" key="3">
    <source>
        <dbReference type="EMBL" id="EPZ31041.1"/>
    </source>
</evidence>
<reference evidence="4" key="3">
    <citation type="submission" date="2018-08" db="EMBL/GenBank/DDBJ databases">
        <title>Leveraging single-cell genomics to expand the Fungal Tree of Life.</title>
        <authorList>
            <consortium name="DOE Joint Genome Institute"/>
            <person name="Ahrendt S.R."/>
            <person name="Quandt C.A."/>
            <person name="Ciobanu D."/>
            <person name="Clum A."/>
            <person name="Salamov A."/>
            <person name="Andreopoulos B."/>
            <person name="Cheng J.-F."/>
            <person name="Woyke T."/>
            <person name="Pelin A."/>
            <person name="Henrissat B."/>
            <person name="Reynolds N."/>
            <person name="Benny G.L."/>
            <person name="Smith M.E."/>
            <person name="James T.Y."/>
            <person name="Grigoriev I.V."/>
        </authorList>
    </citation>
    <scope>NUCLEOTIDE SEQUENCE</scope>
    <source>
        <strain evidence="4">CSF55</strain>
    </source>
</reference>
<reference evidence="3 5" key="1">
    <citation type="journal article" date="2013" name="Curr. Biol.">
        <title>Shared signatures of parasitism and phylogenomics unite Cryptomycota and microsporidia.</title>
        <authorList>
            <person name="James T.Y."/>
            <person name="Pelin A."/>
            <person name="Bonen L."/>
            <person name="Ahrendt S."/>
            <person name="Sain D."/>
            <person name="Corradi N."/>
            <person name="Stajich J.E."/>
        </authorList>
    </citation>
    <scope>NUCLEOTIDE SEQUENCE [LARGE SCALE GENOMIC DNA]</scope>
    <source>
        <strain evidence="3 5">CSF55</strain>
        <strain evidence="3 5">CSF55</strain>
    </source>
</reference>
<dbReference type="Proteomes" id="UP000281549">
    <property type="component" value="Unassembled WGS sequence"/>
</dbReference>
<dbReference type="EMBL" id="ML005065">
    <property type="protein sequence ID" value="RKP20424.1"/>
    <property type="molecule type" value="Genomic_DNA"/>
</dbReference>
<reference evidence="6" key="2">
    <citation type="journal article" date="2018" name="Nat. Microbiol.">
        <title>Leveraging single-cell genomics to expand the fungal tree of life.</title>
        <authorList>
            <person name="Ahrendt S.R."/>
            <person name="Quandt C.A."/>
            <person name="Ciobanu D."/>
            <person name="Clum A."/>
            <person name="Salamov A."/>
            <person name="Andreopoulos B."/>
            <person name="Cheng J.F."/>
            <person name="Woyke T."/>
            <person name="Pelin A."/>
            <person name="Henrissat B."/>
            <person name="Reynolds N.K."/>
            <person name="Benny G.L."/>
            <person name="Smith M.E."/>
            <person name="James T.Y."/>
            <person name="Grigoriev I.V."/>
        </authorList>
    </citation>
    <scope>NUCLEOTIDE SEQUENCE [LARGE SCALE GENOMIC DNA]</scope>
    <source>
        <strain evidence="6">CSF55</strain>
    </source>
</reference>
<gene>
    <name evidence="3" type="ORF">O9G_001515</name>
    <name evidence="4" type="ORF">ROZALSC1DRAFT_28078</name>
</gene>
<evidence type="ECO:0000313" key="4">
    <source>
        <dbReference type="EMBL" id="RKP20424.1"/>
    </source>
</evidence>
<keyword evidence="5" id="KW-1185">Reference proteome</keyword>
<dbReference type="AlphaFoldDB" id="A0A075AMW2"/>
<keyword evidence="1" id="KW-0472">Membrane</keyword>
<evidence type="ECO:0000256" key="2">
    <source>
        <dbReference type="SAM" id="SignalP"/>
    </source>
</evidence>
<name>A0A075AMW2_ROZAC</name>
<feature type="signal peptide" evidence="2">
    <location>
        <begin position="1"/>
        <end position="24"/>
    </location>
</feature>
<dbReference type="Proteomes" id="UP000030755">
    <property type="component" value="Unassembled WGS sequence"/>
</dbReference>
<protein>
    <submittedName>
        <fullName evidence="3">Uncharacterized protein</fullName>
    </submittedName>
</protein>
<keyword evidence="1" id="KW-1133">Transmembrane helix</keyword>
<keyword evidence="2" id="KW-0732">Signal</keyword>
<feature type="chain" id="PRO_5040665153" evidence="2">
    <location>
        <begin position="25"/>
        <end position="94"/>
    </location>
</feature>
<accession>A0A075AMW2</accession>
<evidence type="ECO:0000256" key="1">
    <source>
        <dbReference type="SAM" id="Phobius"/>
    </source>
</evidence>
<evidence type="ECO:0000313" key="6">
    <source>
        <dbReference type="Proteomes" id="UP000281549"/>
    </source>
</evidence>
<dbReference type="HOGENOM" id="CLU_2387419_0_0_1"/>
<dbReference type="EMBL" id="KE561324">
    <property type="protein sequence ID" value="EPZ31041.1"/>
    <property type="molecule type" value="Genomic_DNA"/>
</dbReference>
<keyword evidence="1" id="KW-0812">Transmembrane</keyword>
<organism evidence="3 5">
    <name type="scientific">Rozella allomycis (strain CSF55)</name>
    <dbReference type="NCBI Taxonomy" id="988480"/>
    <lineage>
        <taxon>Eukaryota</taxon>
        <taxon>Fungi</taxon>
        <taxon>Fungi incertae sedis</taxon>
        <taxon>Cryptomycota</taxon>
        <taxon>Cryptomycota incertae sedis</taxon>
        <taxon>Rozella</taxon>
    </lineage>
</organism>
<sequence length="94" mass="10581">MCPKRKRTLTIKKLFLLPIRLAIGPNNNEPIKPDTQIIETTIPHVLMGTRDILYPKVTEDNAIVITAKSNEFVILLIGTCFPINPFVLSLVELI</sequence>